<feature type="repeat" description="ANK" evidence="3">
    <location>
        <begin position="849"/>
        <end position="881"/>
    </location>
</feature>
<feature type="repeat" description="ANK" evidence="3">
    <location>
        <begin position="1103"/>
        <end position="1131"/>
    </location>
</feature>
<comment type="caution">
    <text evidence="5">The sequence shown here is derived from an EMBL/GenBank/DDBJ whole genome shotgun (WGS) entry which is preliminary data.</text>
</comment>
<feature type="domain" description="NACHT" evidence="4">
    <location>
        <begin position="216"/>
        <end position="360"/>
    </location>
</feature>
<feature type="repeat" description="ANK" evidence="3">
    <location>
        <begin position="1070"/>
        <end position="1102"/>
    </location>
</feature>
<dbReference type="SUPFAM" id="SSF48403">
    <property type="entry name" value="Ankyrin repeat"/>
    <property type="match status" value="2"/>
</dbReference>
<feature type="repeat" description="ANK" evidence="3">
    <location>
        <begin position="1299"/>
        <end position="1331"/>
    </location>
</feature>
<dbReference type="PANTHER" id="PTHR24198:SF165">
    <property type="entry name" value="ANKYRIN REPEAT-CONTAINING PROTEIN-RELATED"/>
    <property type="match status" value="1"/>
</dbReference>
<dbReference type="PROSITE" id="PS50297">
    <property type="entry name" value="ANK_REP_REGION"/>
    <property type="match status" value="19"/>
</dbReference>
<dbReference type="EMBL" id="CABFNQ020000544">
    <property type="protein sequence ID" value="CAH0018962.1"/>
    <property type="molecule type" value="Genomic_DNA"/>
</dbReference>
<dbReference type="Pfam" id="PF12796">
    <property type="entry name" value="Ank_2"/>
    <property type="match status" value="7"/>
</dbReference>
<gene>
    <name evidence="5" type="ORF">CRHIZ90672A_00005593</name>
</gene>
<feature type="repeat" description="ANK" evidence="3">
    <location>
        <begin position="974"/>
        <end position="1003"/>
    </location>
</feature>
<feature type="repeat" description="ANK" evidence="3">
    <location>
        <begin position="1329"/>
        <end position="1361"/>
    </location>
</feature>
<dbReference type="InterPro" id="IPR054471">
    <property type="entry name" value="GPIID_WHD"/>
</dbReference>
<evidence type="ECO:0000313" key="6">
    <source>
        <dbReference type="Proteomes" id="UP000696573"/>
    </source>
</evidence>
<dbReference type="Pfam" id="PF17111">
    <property type="entry name" value="PigL_N"/>
    <property type="match status" value="1"/>
</dbReference>
<evidence type="ECO:0000256" key="3">
    <source>
        <dbReference type="PROSITE-ProRule" id="PRU00023"/>
    </source>
</evidence>
<feature type="repeat" description="ANK" evidence="3">
    <location>
        <begin position="941"/>
        <end position="973"/>
    </location>
</feature>
<dbReference type="InterPro" id="IPR002110">
    <property type="entry name" value="Ankyrin_rpt"/>
</dbReference>
<dbReference type="PROSITE" id="PS50837">
    <property type="entry name" value="NACHT"/>
    <property type="match status" value="1"/>
</dbReference>
<keyword evidence="6" id="KW-1185">Reference proteome</keyword>
<accession>A0A9N9V761</accession>
<feature type="repeat" description="ANK" evidence="3">
    <location>
        <begin position="1009"/>
        <end position="1041"/>
    </location>
</feature>
<feature type="repeat" description="ANK" evidence="3">
    <location>
        <begin position="811"/>
        <end position="843"/>
    </location>
</feature>
<dbReference type="Gene3D" id="3.40.50.300">
    <property type="entry name" value="P-loop containing nucleotide triphosphate hydrolases"/>
    <property type="match status" value="1"/>
</dbReference>
<evidence type="ECO:0000256" key="2">
    <source>
        <dbReference type="ARBA" id="ARBA00023043"/>
    </source>
</evidence>
<organism evidence="5 6">
    <name type="scientific">Clonostachys rhizophaga</name>
    <dbReference type="NCBI Taxonomy" id="160324"/>
    <lineage>
        <taxon>Eukaryota</taxon>
        <taxon>Fungi</taxon>
        <taxon>Dikarya</taxon>
        <taxon>Ascomycota</taxon>
        <taxon>Pezizomycotina</taxon>
        <taxon>Sordariomycetes</taxon>
        <taxon>Hypocreomycetidae</taxon>
        <taxon>Hypocreales</taxon>
        <taxon>Bionectriaceae</taxon>
        <taxon>Clonostachys</taxon>
    </lineage>
</organism>
<feature type="repeat" description="ANK" evidence="3">
    <location>
        <begin position="1269"/>
        <end position="1297"/>
    </location>
</feature>
<evidence type="ECO:0000313" key="5">
    <source>
        <dbReference type="EMBL" id="CAH0018962.1"/>
    </source>
</evidence>
<dbReference type="InterPro" id="IPR031348">
    <property type="entry name" value="PigL_N"/>
</dbReference>
<dbReference type="Pfam" id="PF22939">
    <property type="entry name" value="WHD_GPIID"/>
    <property type="match status" value="1"/>
</dbReference>
<evidence type="ECO:0000256" key="1">
    <source>
        <dbReference type="ARBA" id="ARBA00022737"/>
    </source>
</evidence>
<proteinExistence type="predicted"/>
<dbReference type="PROSITE" id="PS50088">
    <property type="entry name" value="ANK_REPEAT"/>
    <property type="match status" value="19"/>
</dbReference>
<dbReference type="SUPFAM" id="SSF52540">
    <property type="entry name" value="P-loop containing nucleoside triphosphate hydrolases"/>
    <property type="match status" value="1"/>
</dbReference>
<dbReference type="OrthoDB" id="194358at2759"/>
<feature type="repeat" description="ANK" evidence="3">
    <location>
        <begin position="1394"/>
        <end position="1426"/>
    </location>
</feature>
<protein>
    <recommendedName>
        <fullName evidence="4">NACHT domain-containing protein</fullName>
    </recommendedName>
</protein>
<feature type="repeat" description="ANK" evidence="3">
    <location>
        <begin position="1165"/>
        <end position="1197"/>
    </location>
</feature>
<dbReference type="Proteomes" id="UP000696573">
    <property type="component" value="Unassembled WGS sequence"/>
</dbReference>
<dbReference type="InterPro" id="IPR056884">
    <property type="entry name" value="NPHP3-like_N"/>
</dbReference>
<dbReference type="Pfam" id="PF00023">
    <property type="entry name" value="Ank"/>
    <property type="match status" value="1"/>
</dbReference>
<dbReference type="SMART" id="SM00248">
    <property type="entry name" value="ANK"/>
    <property type="match status" value="23"/>
</dbReference>
<dbReference type="InterPro" id="IPR007111">
    <property type="entry name" value="NACHT_NTPase"/>
</dbReference>
<keyword evidence="2 3" id="KW-0040">ANK repeat</keyword>
<feature type="repeat" description="ANK" evidence="3">
    <location>
        <begin position="748"/>
        <end position="780"/>
    </location>
</feature>
<feature type="repeat" description="ANK" evidence="3">
    <location>
        <begin position="1136"/>
        <end position="1164"/>
    </location>
</feature>
<dbReference type="PANTHER" id="PTHR24198">
    <property type="entry name" value="ANKYRIN REPEAT AND PROTEIN KINASE DOMAIN-CONTAINING PROTEIN"/>
    <property type="match status" value="1"/>
</dbReference>
<reference evidence="5" key="1">
    <citation type="submission" date="2021-10" db="EMBL/GenBank/DDBJ databases">
        <authorList>
            <person name="Piombo E."/>
        </authorList>
    </citation>
    <scope>NUCLEOTIDE SEQUENCE</scope>
</reference>
<keyword evidence="1" id="KW-0677">Repeat</keyword>
<evidence type="ECO:0000259" key="4">
    <source>
        <dbReference type="PROSITE" id="PS50837"/>
    </source>
</evidence>
<feature type="repeat" description="ANK" evidence="3">
    <location>
        <begin position="778"/>
        <end position="810"/>
    </location>
</feature>
<feature type="repeat" description="ANK" evidence="3">
    <location>
        <begin position="1198"/>
        <end position="1230"/>
    </location>
</feature>
<dbReference type="Gene3D" id="1.25.40.20">
    <property type="entry name" value="Ankyrin repeat-containing domain"/>
    <property type="match status" value="8"/>
</dbReference>
<dbReference type="InterPro" id="IPR036770">
    <property type="entry name" value="Ankyrin_rpt-contain_sf"/>
</dbReference>
<name>A0A9N9V761_9HYPO</name>
<feature type="repeat" description="ANK" evidence="3">
    <location>
        <begin position="697"/>
        <end position="729"/>
    </location>
</feature>
<feature type="repeat" description="ANK" evidence="3">
    <location>
        <begin position="909"/>
        <end position="941"/>
    </location>
</feature>
<dbReference type="Pfam" id="PF24883">
    <property type="entry name" value="NPHP3_N"/>
    <property type="match status" value="1"/>
</dbReference>
<sequence>MDGLSIAGSVTGLVSLGIQVTQTLVDFYSAYKDQNSDIAYALRKLSNLGGVLESLREQTSRTFHVDEKKLLSSIEDSVNGCELLIKELQHETEKFERTGSTQVAARTAAYKATYPFRRSTLLKLEENIDETVAHLSLALQVLGQKQNSSVQDHIEETKELLALIRSDQLSSTIRKWLKAPDTSSNYNQACAKCHVGTGLWFVKGAMFASWLTDRNSCIWLTGFAGCGKSVLCSTAIRHVYRHRRSSQKIGISFFFFAFDDDSKQDASSMLRALILQLSSQLSGENKSLSHLHDTYSPSIPPNQALLDCLRQTIKAFDDVYIMLDALDESPRDKHRMDVLQALVDVLEWQEPGLHILITSRDEIDIREGLNIRQSQVLLLKNKSIDNDIASFVSKRLRDSKRIAIQKWAEHFDQIETALTNGANGVFRWVECQFSALESCPKSKRQLDRLLTSLPRSLDKTYERMLLNIDKECIEDARRVLSLVACAKRPLTVLEIIEALAVELGDAPKLNPDGRLLDGDEIFRLCPGFLELVASSYRGETTVRISHFSVQEYLESKRMHPIVAKFQVHRPDAHAEIASICLTYLMDLKASNDNSLTQYPLRDYSTEAWHQHYRDADNNLHQVEYQVRKFFQLPASVSKAWARDYSKSERLVSPVFYASYLGLTSLLSHLLEERRSICSVYRKTLPEIDTYINAHNGRHGTALQAASEQGHEAAVRMLLREGANVNAVNPQHSIYRRAFRSRTVYIASLYATALEAASAEGHEEVVRQLLNHGARIDIMEQSALYMASKNGHEAIVQLLLRKGIEADAAGRFSKSPLEAASSGGHQGVMQLLLDHGANINAASKDRQNMNGQSALGAASSRGLEATIQFLLERGADVNANRGIALEEALKRGHEGAAWLLLDKGARIDIQDQSVLALASEGGHEALVRTLLDKGVDIDGEEGDGRPLQTALRKGHEAIAVLLLERGANVNAQGEYDATALRTAAERGNKGMMQLLLDKGANVNAPIGGWFAETTLDIALKKGDPAIIQLLLDNGVNINTPDGSALREACRRGDKALVKLLIDKGARISGMGGFTPLEVASEQGHDEIVQLLLDCGADVNVEGGALDAASSRGHEAIVRLLLRNGAKVNIRDKLLPGALYMASYKGHEVIVRLLLDAGAEINALHFSGRTSLHVASQEGHEAIVRLLLARGIEINAKTQHGETAVGEAIAGGHRAIAELLLSEGANIDLNDKDDRLVLINASRHGYKTIVGYLLSSRPANNAQLPDLLGDALRAASENGHQEIVQQLIENGADANLESGLDRLTSLAAASAAGHEAIVRLLLDNGANINQGKETALETAAKKGRPEIVQLLLSKGAKIDTQVGNNTLCYACSRGHEEIVRLLLDKGADLNARSNRDGRGALDVALAAGHTAVVRVLIDRGVDINIGYPAIRSPEDGYSEKVQVLLDAIAIRYNR</sequence>
<dbReference type="InterPro" id="IPR027417">
    <property type="entry name" value="P-loop_NTPase"/>
</dbReference>
<dbReference type="PRINTS" id="PR01415">
    <property type="entry name" value="ANKYRIN"/>
</dbReference>
<feature type="repeat" description="ANK" evidence="3">
    <location>
        <begin position="1360"/>
        <end position="1392"/>
    </location>
</feature>